<accession>A0A1A6Y4M2</accession>
<dbReference type="NCBIfam" id="NF047389">
    <property type="entry name" value="ATPase_Sll1717"/>
    <property type="match status" value="1"/>
</dbReference>
<sequence length="501" mass="56663">MVSVDFDAFTQGLGLTKYPFSVFTAEEEKEFLSDAFVRPLAYSPAVQAATSRKNIFLYGDRGTGKTALLFELVKASGPGSIVAQITDFSAIPITPSQSDIYSLYISTLANALLKRLLPTMANFRRPYKLTKHDKVLISYLLQHHTSTLSRNALMDDLRSVQHHRMKRWAASTFNFFRSLLNSAAGAAVDMLSETVSKSLGLPQPTLGGAKEYLQAIDLSVDSTLDEARANLVVLQQTVALCKKVGMESLTLVVDRIDEDSRLRNDSELIADFLRPFLTENDIFYQQDLHFIFSIWSVPFQKVKPDFRSNKFCVEQVRWEPDELLNILDKRLELHSDGKIVAYAQVVDDAAIFREKVLPLANANPRDLWQLMNRIIREQYAQDSTSHVITTAAMESGIRRFVKEFTFFEYYPRKKDARANSLDVYSYIAHLNKLVDIRFTTNSLNAAAGTGSSTQNYIVSMESIGLVRRCEEKGPNGSTLYEIRDPKVRFAVENNLEIRRDA</sequence>
<evidence type="ECO:0000313" key="2">
    <source>
        <dbReference type="Proteomes" id="UP000092256"/>
    </source>
</evidence>
<dbReference type="InterPro" id="IPR027417">
    <property type="entry name" value="P-loop_NTPase"/>
</dbReference>
<evidence type="ECO:0000313" key="1">
    <source>
        <dbReference type="EMBL" id="OBU69726.1"/>
    </source>
</evidence>
<dbReference type="AlphaFoldDB" id="A0A1A6Y4M2"/>
<protein>
    <submittedName>
        <fullName evidence="1">Uncharacterized protein</fullName>
    </submittedName>
</protein>
<proteinExistence type="predicted"/>
<reference evidence="1 2" key="1">
    <citation type="submission" date="2016-05" db="EMBL/GenBank/DDBJ databases">
        <title>Draft Genome Sequences of Stenotrophomonas maltophilia Strains Sm32COP, Sm41DVV, Sm46PAILV, SmF3, SmF22, SmSOFb1 and SmCVFa1, Isolated from Different Manures, in France.</title>
        <authorList>
            <person name="Nazaret S."/>
            <person name="Bodilis J."/>
        </authorList>
    </citation>
    <scope>NUCLEOTIDE SEQUENCE [LARGE SCALE GENOMIC DNA]</scope>
    <source>
        <strain evidence="1 2">Sm46PAILV</strain>
    </source>
</reference>
<dbReference type="InterPro" id="IPR059206">
    <property type="entry name" value="Sll1717-like"/>
</dbReference>
<dbReference type="Proteomes" id="UP000092256">
    <property type="component" value="Unassembled WGS sequence"/>
</dbReference>
<organism evidence="1 2">
    <name type="scientific">Stenotrophomonas maltophilia</name>
    <name type="common">Pseudomonas maltophilia</name>
    <name type="synonym">Xanthomonas maltophilia</name>
    <dbReference type="NCBI Taxonomy" id="40324"/>
    <lineage>
        <taxon>Bacteria</taxon>
        <taxon>Pseudomonadati</taxon>
        <taxon>Pseudomonadota</taxon>
        <taxon>Gammaproteobacteria</taxon>
        <taxon>Lysobacterales</taxon>
        <taxon>Lysobacteraceae</taxon>
        <taxon>Stenotrophomonas</taxon>
        <taxon>Stenotrophomonas maltophilia group</taxon>
    </lineage>
</organism>
<name>A0A1A6Y4M2_STEMA</name>
<comment type="caution">
    <text evidence="1">The sequence shown here is derived from an EMBL/GenBank/DDBJ whole genome shotgun (WGS) entry which is preliminary data.</text>
</comment>
<gene>
    <name evidence="1" type="ORF">A9K58_03380</name>
</gene>
<dbReference type="EMBL" id="LYVJ01000002">
    <property type="protein sequence ID" value="OBU69726.1"/>
    <property type="molecule type" value="Genomic_DNA"/>
</dbReference>
<dbReference type="SUPFAM" id="SSF52540">
    <property type="entry name" value="P-loop containing nucleoside triphosphate hydrolases"/>
    <property type="match status" value="1"/>
</dbReference>